<dbReference type="PANTHER" id="PTHR33755">
    <property type="entry name" value="TOXIN PARE1-RELATED"/>
    <property type="match status" value="1"/>
</dbReference>
<dbReference type="EMBL" id="JBHTCA010000012">
    <property type="protein sequence ID" value="MFC7410198.1"/>
    <property type="molecule type" value="Genomic_DNA"/>
</dbReference>
<dbReference type="Gene3D" id="3.30.2310.20">
    <property type="entry name" value="RelE-like"/>
    <property type="match status" value="1"/>
</dbReference>
<protein>
    <submittedName>
        <fullName evidence="3">Type II toxin-antitoxin system RelE/ParE family toxin</fullName>
    </submittedName>
</protein>
<sequence>MKPCRPTAAAAADVDRAFDHYLTQANADVALGFIDSLDAAFLHLAEHPGTGSPRYARPLHVPGLRCWLTTGYPYAVFYLERDTHLDVIRVLHQHADLPAHLV</sequence>
<dbReference type="InterPro" id="IPR051803">
    <property type="entry name" value="TA_system_RelE-like_toxin"/>
</dbReference>
<proteinExistence type="inferred from homology"/>
<dbReference type="Proteomes" id="UP001596501">
    <property type="component" value="Unassembled WGS sequence"/>
</dbReference>
<dbReference type="InterPro" id="IPR035093">
    <property type="entry name" value="RelE/ParE_toxin_dom_sf"/>
</dbReference>
<dbReference type="RefSeq" id="WP_382224906.1">
    <property type="nucleotide sequence ID" value="NZ_JBHTCA010000012.1"/>
</dbReference>
<accession>A0ABW2QS72</accession>
<dbReference type="InterPro" id="IPR007712">
    <property type="entry name" value="RelE/ParE_toxin"/>
</dbReference>
<reference evidence="4" key="1">
    <citation type="journal article" date="2019" name="Int. J. Syst. Evol. Microbiol.">
        <title>The Global Catalogue of Microorganisms (GCM) 10K type strain sequencing project: providing services to taxonomists for standard genome sequencing and annotation.</title>
        <authorList>
            <consortium name="The Broad Institute Genomics Platform"/>
            <consortium name="The Broad Institute Genome Sequencing Center for Infectious Disease"/>
            <person name="Wu L."/>
            <person name="Ma J."/>
        </authorList>
    </citation>
    <scope>NUCLEOTIDE SEQUENCE [LARGE SCALE GENOMIC DNA]</scope>
    <source>
        <strain evidence="4">CGMCC 1.12371</strain>
    </source>
</reference>
<keyword evidence="2" id="KW-1277">Toxin-antitoxin system</keyword>
<dbReference type="Pfam" id="PF05016">
    <property type="entry name" value="ParE_toxin"/>
    <property type="match status" value="1"/>
</dbReference>
<evidence type="ECO:0000256" key="2">
    <source>
        <dbReference type="ARBA" id="ARBA00022649"/>
    </source>
</evidence>
<comment type="similarity">
    <text evidence="1">Belongs to the RelE toxin family.</text>
</comment>
<organism evidence="3 4">
    <name type="scientific">Hydrogenophaga atypica</name>
    <dbReference type="NCBI Taxonomy" id="249409"/>
    <lineage>
        <taxon>Bacteria</taxon>
        <taxon>Pseudomonadati</taxon>
        <taxon>Pseudomonadota</taxon>
        <taxon>Betaproteobacteria</taxon>
        <taxon>Burkholderiales</taxon>
        <taxon>Comamonadaceae</taxon>
        <taxon>Hydrogenophaga</taxon>
    </lineage>
</organism>
<comment type="caution">
    <text evidence="3">The sequence shown here is derived from an EMBL/GenBank/DDBJ whole genome shotgun (WGS) entry which is preliminary data.</text>
</comment>
<name>A0ABW2QS72_9BURK</name>
<gene>
    <name evidence="3" type="ORF">ACFQPB_15125</name>
</gene>
<evidence type="ECO:0000256" key="1">
    <source>
        <dbReference type="ARBA" id="ARBA00006226"/>
    </source>
</evidence>
<evidence type="ECO:0000313" key="4">
    <source>
        <dbReference type="Proteomes" id="UP001596501"/>
    </source>
</evidence>
<evidence type="ECO:0000313" key="3">
    <source>
        <dbReference type="EMBL" id="MFC7410198.1"/>
    </source>
</evidence>
<keyword evidence="4" id="KW-1185">Reference proteome</keyword>